<name>A0ABX4LPU6_9BACT</name>
<feature type="compositionally biased region" description="Low complexity" evidence="5">
    <location>
        <begin position="144"/>
        <end position="171"/>
    </location>
</feature>
<evidence type="ECO:0000313" key="7">
    <source>
        <dbReference type="Proteomes" id="UP000221384"/>
    </source>
</evidence>
<dbReference type="InterPro" id="IPR041247">
    <property type="entry name" value="Rad52_fam"/>
</dbReference>
<accession>A0ABX4LPU6</accession>
<keyword evidence="7" id="KW-1185">Reference proteome</keyword>
<dbReference type="Pfam" id="PF04098">
    <property type="entry name" value="Rad52_Rad22"/>
    <property type="match status" value="1"/>
</dbReference>
<dbReference type="PANTHER" id="PTHR12132">
    <property type="entry name" value="DNA REPAIR AND RECOMBINATION PROTEIN RAD52, RAD59"/>
    <property type="match status" value="1"/>
</dbReference>
<keyword evidence="4" id="KW-0234">DNA repair</keyword>
<evidence type="ECO:0000313" key="6">
    <source>
        <dbReference type="EMBL" id="PHO09595.1"/>
    </source>
</evidence>
<dbReference type="InterPro" id="IPR007232">
    <property type="entry name" value="Rad52_Rad59_Rad22"/>
</dbReference>
<dbReference type="Gene3D" id="3.30.390.80">
    <property type="entry name" value="DNA repair protein Rad52/59/22"/>
    <property type="match status" value="1"/>
</dbReference>
<keyword evidence="2" id="KW-0227">DNA damage</keyword>
<comment type="similarity">
    <text evidence="1">Belongs to the RAD52 family.</text>
</comment>
<organism evidence="6 7">
    <name type="scientific">Malaciobacter canalis</name>
    <dbReference type="NCBI Taxonomy" id="1912871"/>
    <lineage>
        <taxon>Bacteria</taxon>
        <taxon>Pseudomonadati</taxon>
        <taxon>Campylobacterota</taxon>
        <taxon>Epsilonproteobacteria</taxon>
        <taxon>Campylobacterales</taxon>
        <taxon>Arcobacteraceae</taxon>
        <taxon>Malaciobacter</taxon>
    </lineage>
</organism>
<dbReference type="SUPFAM" id="SSF54768">
    <property type="entry name" value="dsRNA-binding domain-like"/>
    <property type="match status" value="1"/>
</dbReference>
<comment type="caution">
    <text evidence="6">The sequence shown here is derived from an EMBL/GenBank/DDBJ whole genome shotgun (WGS) entry which is preliminary data.</text>
</comment>
<evidence type="ECO:0000256" key="5">
    <source>
        <dbReference type="SAM" id="MobiDB-lite"/>
    </source>
</evidence>
<evidence type="ECO:0000256" key="4">
    <source>
        <dbReference type="ARBA" id="ARBA00023204"/>
    </source>
</evidence>
<gene>
    <name evidence="6" type="ORF">CPG37_08830</name>
</gene>
<dbReference type="EMBL" id="NWVW01000009">
    <property type="protein sequence ID" value="PHO09595.1"/>
    <property type="molecule type" value="Genomic_DNA"/>
</dbReference>
<dbReference type="Proteomes" id="UP000221384">
    <property type="component" value="Unassembled WGS sequence"/>
</dbReference>
<evidence type="ECO:0000256" key="3">
    <source>
        <dbReference type="ARBA" id="ARBA00023172"/>
    </source>
</evidence>
<reference evidence="6 7" key="1">
    <citation type="submission" date="2017-09" db="EMBL/GenBank/DDBJ databases">
        <authorList>
            <person name="Perez-Cataluna A."/>
            <person name="Figueras M.J."/>
            <person name="Salas-Masso N."/>
        </authorList>
    </citation>
    <scope>NUCLEOTIDE SEQUENCE [LARGE SCALE GENOMIC DNA]</scope>
    <source>
        <strain evidence="6 7">F138-33</strain>
    </source>
</reference>
<evidence type="ECO:0000256" key="2">
    <source>
        <dbReference type="ARBA" id="ARBA00022763"/>
    </source>
</evidence>
<sequence length="235" mass="26851">MFNNKQLEVLNTELNSSRIKTREKGNINLSYLEGFDVIETANKVFGFGNWSYTISKLEQVSQELNQNQNYVVCYKALVNILVYDENHIKLVNREDVGFGSGIAKTLADSHESGAKEAITDALKRSLRSFGNQFGNSLYDKSRNHQNQAKQQNKQSSHNQQMPPSNNQNQRNSTQAFNQYEYQSLYNLALNIVEQNGFLIVVGDDIFSKKDSIKACGFRWDGKTKQWYKQLEQGVA</sequence>
<dbReference type="PANTHER" id="PTHR12132:SF1">
    <property type="entry name" value="DNA REPAIR PROTEIN RAD52 HOMOLOG"/>
    <property type="match status" value="1"/>
</dbReference>
<protein>
    <submittedName>
        <fullName evidence="6">DNA repair protein Rad52</fullName>
    </submittedName>
</protein>
<proteinExistence type="inferred from homology"/>
<feature type="region of interest" description="Disordered" evidence="5">
    <location>
        <begin position="142"/>
        <end position="171"/>
    </location>
</feature>
<evidence type="ECO:0000256" key="1">
    <source>
        <dbReference type="ARBA" id="ARBA00006638"/>
    </source>
</evidence>
<keyword evidence="3" id="KW-0233">DNA recombination</keyword>
<dbReference type="InterPro" id="IPR042525">
    <property type="entry name" value="Rad52_Rad59_Rad22_sf"/>
</dbReference>
<dbReference type="RefSeq" id="WP_099334662.1">
    <property type="nucleotide sequence ID" value="NZ_CP042812.1"/>
</dbReference>